<dbReference type="SMART" id="SM00020">
    <property type="entry name" value="Tryp_SPc"/>
    <property type="match status" value="1"/>
</dbReference>
<dbReference type="RefSeq" id="WP_088565566.1">
    <property type="nucleotide sequence ID" value="NZ_CP020946.1"/>
</dbReference>
<dbReference type="GO" id="GO:0006508">
    <property type="term" value="P:proteolysis"/>
    <property type="evidence" value="ECO:0007669"/>
    <property type="project" value="UniProtKB-KW"/>
</dbReference>
<dbReference type="GO" id="GO:0004252">
    <property type="term" value="F:serine-type endopeptidase activity"/>
    <property type="evidence" value="ECO:0007669"/>
    <property type="project" value="InterPro"/>
</dbReference>
<dbReference type="PROSITE" id="PS50240">
    <property type="entry name" value="TRYPSIN_DOM"/>
    <property type="match status" value="1"/>
</dbReference>
<gene>
    <name evidence="6" type="ORF">B9G79_11150</name>
</gene>
<proteinExistence type="inferred from homology"/>
<keyword evidence="2" id="KW-1015">Disulfide bond</keyword>
<dbReference type="InterPro" id="IPR050430">
    <property type="entry name" value="Peptidase_S1"/>
</dbReference>
<feature type="domain" description="Peptidase S1" evidence="5">
    <location>
        <begin position="47"/>
        <end position="297"/>
    </location>
</feature>
<evidence type="ECO:0000256" key="1">
    <source>
        <dbReference type="ARBA" id="ARBA00007664"/>
    </source>
</evidence>
<dbReference type="PANTHER" id="PTHR24276">
    <property type="entry name" value="POLYSERASE-RELATED"/>
    <property type="match status" value="1"/>
</dbReference>
<dbReference type="SUPFAM" id="SSF50494">
    <property type="entry name" value="Trypsin-like serine proteases"/>
    <property type="match status" value="1"/>
</dbReference>
<protein>
    <submittedName>
        <fullName evidence="6">Protease</fullName>
    </submittedName>
</protein>
<comment type="similarity">
    <text evidence="1">Belongs to the peptidase S1 family.</text>
</comment>
<keyword evidence="3 6" id="KW-0645">Protease</keyword>
<evidence type="ECO:0000313" key="6">
    <source>
        <dbReference type="EMBL" id="ASD64082.1"/>
    </source>
</evidence>
<dbReference type="InterPro" id="IPR001254">
    <property type="entry name" value="Trypsin_dom"/>
</dbReference>
<keyword evidence="3" id="KW-0378">Hydrolase</keyword>
<keyword evidence="3" id="KW-0720">Serine protease</keyword>
<evidence type="ECO:0000256" key="4">
    <source>
        <dbReference type="SAM" id="SignalP"/>
    </source>
</evidence>
<accession>A0A1Z3N9D4</accession>
<dbReference type="InterPro" id="IPR001314">
    <property type="entry name" value="Peptidase_S1A"/>
</dbReference>
<evidence type="ECO:0000256" key="3">
    <source>
        <dbReference type="RuleBase" id="RU363034"/>
    </source>
</evidence>
<dbReference type="AlphaFoldDB" id="A0A1Z3N9D4"/>
<dbReference type="InterPro" id="IPR009003">
    <property type="entry name" value="Peptidase_S1_PA"/>
</dbReference>
<dbReference type="PANTHER" id="PTHR24276:SF98">
    <property type="entry name" value="FI18310P1-RELATED"/>
    <property type="match status" value="1"/>
</dbReference>
<sequence>MSPALFLRSSAVLLSLSLLSACGGSGGGSDLKVEPSNCEVSGKSFGIVNGQTLASGNELSSSTVMVIHLNYKEETSICTGTLVAKDKVLTAAHCISRWGGKTAIAFSNNVGCVSSAPKRTLRIVTDTAVPDAYSYWNKTDFNNASTDLAVLKFSGSIPEGYKIRELPQKSYSVAPTDRLVMTGYGTTTEKGEDSGTLRFTSTPSSNVLGTSFYLALVGKSVSVPKTIIVDQANTGVCTGDSGGPLYNQVGSDLTLVGITSMGVDNRATDEKKVRVCHGVALFTDVREHLDWINDQINKL</sequence>
<feature type="chain" id="PRO_5013232663" evidence="4">
    <location>
        <begin position="21"/>
        <end position="299"/>
    </location>
</feature>
<evidence type="ECO:0000313" key="7">
    <source>
        <dbReference type="Proteomes" id="UP000197003"/>
    </source>
</evidence>
<dbReference type="PRINTS" id="PR00722">
    <property type="entry name" value="CHYMOTRYPSIN"/>
</dbReference>
<dbReference type="Gene3D" id="2.40.10.10">
    <property type="entry name" value="Trypsin-like serine proteases"/>
    <property type="match status" value="1"/>
</dbReference>
<dbReference type="Proteomes" id="UP000197003">
    <property type="component" value="Chromosome"/>
</dbReference>
<dbReference type="PROSITE" id="PS00135">
    <property type="entry name" value="TRYPSIN_SER"/>
    <property type="match status" value="1"/>
</dbReference>
<dbReference type="EMBL" id="CP020946">
    <property type="protein sequence ID" value="ASD64082.1"/>
    <property type="molecule type" value="Genomic_DNA"/>
</dbReference>
<dbReference type="InterPro" id="IPR018114">
    <property type="entry name" value="TRYPSIN_HIS"/>
</dbReference>
<dbReference type="OrthoDB" id="5289919at2"/>
<feature type="signal peptide" evidence="4">
    <location>
        <begin position="1"/>
        <end position="20"/>
    </location>
</feature>
<keyword evidence="4" id="KW-0732">Signal</keyword>
<dbReference type="Pfam" id="PF00089">
    <property type="entry name" value="Trypsin"/>
    <property type="match status" value="1"/>
</dbReference>
<reference evidence="6 7" key="1">
    <citation type="submission" date="2017-04" db="EMBL/GenBank/DDBJ databases">
        <title>Whole genome sequence of Bdellovibrio bacteriovorus strain SSB218315.</title>
        <authorList>
            <person name="Oyedara O."/>
            <person name="Rodriguez-Perez M.A."/>
        </authorList>
    </citation>
    <scope>NUCLEOTIDE SEQUENCE [LARGE SCALE GENOMIC DNA]</scope>
    <source>
        <strain evidence="6 7">SSB218315</strain>
    </source>
</reference>
<dbReference type="InterPro" id="IPR043504">
    <property type="entry name" value="Peptidase_S1_PA_chymotrypsin"/>
</dbReference>
<evidence type="ECO:0000256" key="2">
    <source>
        <dbReference type="ARBA" id="ARBA00023157"/>
    </source>
</evidence>
<evidence type="ECO:0000259" key="5">
    <source>
        <dbReference type="PROSITE" id="PS50240"/>
    </source>
</evidence>
<organism evidence="6 7">
    <name type="scientific">Bdellovibrio bacteriovorus</name>
    <dbReference type="NCBI Taxonomy" id="959"/>
    <lineage>
        <taxon>Bacteria</taxon>
        <taxon>Pseudomonadati</taxon>
        <taxon>Bdellovibrionota</taxon>
        <taxon>Bdellovibrionia</taxon>
        <taxon>Bdellovibrionales</taxon>
        <taxon>Pseudobdellovibrionaceae</taxon>
        <taxon>Bdellovibrio</taxon>
    </lineage>
</organism>
<name>A0A1Z3N9D4_BDEBC</name>
<dbReference type="InterPro" id="IPR033116">
    <property type="entry name" value="TRYPSIN_SER"/>
</dbReference>
<dbReference type="PROSITE" id="PS00134">
    <property type="entry name" value="TRYPSIN_HIS"/>
    <property type="match status" value="1"/>
</dbReference>